<dbReference type="EMBL" id="CM029037">
    <property type="protein sequence ID" value="KAG2656467.1"/>
    <property type="molecule type" value="Genomic_DNA"/>
</dbReference>
<keyword evidence="2" id="KW-0472">Membrane</keyword>
<evidence type="ECO:0000256" key="1">
    <source>
        <dbReference type="SAM" id="MobiDB-lite"/>
    </source>
</evidence>
<feature type="region of interest" description="Disordered" evidence="1">
    <location>
        <begin position="161"/>
        <end position="181"/>
    </location>
</feature>
<gene>
    <name evidence="4" type="ORF">PVAP13_1KG085700</name>
</gene>
<protein>
    <submittedName>
        <fullName evidence="4">Uncharacterized protein</fullName>
    </submittedName>
</protein>
<keyword evidence="2" id="KW-1133">Transmembrane helix</keyword>
<proteinExistence type="predicted"/>
<feature type="chain" id="PRO_5035873941" evidence="3">
    <location>
        <begin position="30"/>
        <end position="181"/>
    </location>
</feature>
<keyword evidence="5" id="KW-1185">Reference proteome</keyword>
<feature type="compositionally biased region" description="Low complexity" evidence="1">
    <location>
        <begin position="79"/>
        <end position="90"/>
    </location>
</feature>
<keyword evidence="3" id="KW-0732">Signal</keyword>
<dbReference type="InterPro" id="IPR006311">
    <property type="entry name" value="TAT_signal"/>
</dbReference>
<feature type="region of interest" description="Disordered" evidence="1">
    <location>
        <begin position="33"/>
        <end position="52"/>
    </location>
</feature>
<dbReference type="AlphaFoldDB" id="A0A8T0XBK1"/>
<evidence type="ECO:0000313" key="4">
    <source>
        <dbReference type="EMBL" id="KAG2656467.1"/>
    </source>
</evidence>
<reference evidence="4" key="1">
    <citation type="submission" date="2020-05" db="EMBL/GenBank/DDBJ databases">
        <title>WGS assembly of Panicum virgatum.</title>
        <authorList>
            <person name="Lovell J.T."/>
            <person name="Jenkins J."/>
            <person name="Shu S."/>
            <person name="Juenger T.E."/>
            <person name="Schmutz J."/>
        </authorList>
    </citation>
    <scope>NUCLEOTIDE SEQUENCE</scope>
    <source>
        <strain evidence="4">AP13</strain>
    </source>
</reference>
<sequence>MASRRLLLQLGAVAAASCLLAAATCPVDAALLPPPPSRDAPATSGRTDVPRTVDDDDVAAAISRGARRLGPPRHLRSLSDIPADAPAGAASDDIPADAPAASYFQSTFLENAFVFLLTLAGAVVVLPLLVAGLVKLAALLASFVAGLYAAARTARDKARVRPLDQDAVPSRPLATDDGDDN</sequence>
<evidence type="ECO:0000256" key="3">
    <source>
        <dbReference type="SAM" id="SignalP"/>
    </source>
</evidence>
<name>A0A8T0XBK1_PANVG</name>
<feature type="signal peptide" evidence="3">
    <location>
        <begin position="1"/>
        <end position="29"/>
    </location>
</feature>
<organism evidence="4 5">
    <name type="scientific">Panicum virgatum</name>
    <name type="common">Blackwell switchgrass</name>
    <dbReference type="NCBI Taxonomy" id="38727"/>
    <lineage>
        <taxon>Eukaryota</taxon>
        <taxon>Viridiplantae</taxon>
        <taxon>Streptophyta</taxon>
        <taxon>Embryophyta</taxon>
        <taxon>Tracheophyta</taxon>
        <taxon>Spermatophyta</taxon>
        <taxon>Magnoliopsida</taxon>
        <taxon>Liliopsida</taxon>
        <taxon>Poales</taxon>
        <taxon>Poaceae</taxon>
        <taxon>PACMAD clade</taxon>
        <taxon>Panicoideae</taxon>
        <taxon>Panicodae</taxon>
        <taxon>Paniceae</taxon>
        <taxon>Panicinae</taxon>
        <taxon>Panicum</taxon>
        <taxon>Panicum sect. Hiantes</taxon>
    </lineage>
</organism>
<comment type="caution">
    <text evidence="4">The sequence shown here is derived from an EMBL/GenBank/DDBJ whole genome shotgun (WGS) entry which is preliminary data.</text>
</comment>
<keyword evidence="2" id="KW-0812">Transmembrane</keyword>
<evidence type="ECO:0000256" key="2">
    <source>
        <dbReference type="SAM" id="Phobius"/>
    </source>
</evidence>
<accession>A0A8T0XBK1</accession>
<dbReference type="PROSITE" id="PS51257">
    <property type="entry name" value="PROKAR_LIPOPROTEIN"/>
    <property type="match status" value="1"/>
</dbReference>
<feature type="region of interest" description="Disordered" evidence="1">
    <location>
        <begin position="69"/>
        <end position="90"/>
    </location>
</feature>
<feature type="transmembrane region" description="Helical" evidence="2">
    <location>
        <begin position="112"/>
        <end position="145"/>
    </location>
</feature>
<evidence type="ECO:0000313" key="5">
    <source>
        <dbReference type="Proteomes" id="UP000823388"/>
    </source>
</evidence>
<dbReference type="Proteomes" id="UP000823388">
    <property type="component" value="Chromosome 1K"/>
</dbReference>
<dbReference type="PROSITE" id="PS51318">
    <property type="entry name" value="TAT"/>
    <property type="match status" value="1"/>
</dbReference>